<accession>A0A174F3N4</accession>
<dbReference type="OrthoDB" id="9809878at2"/>
<dbReference type="PANTHER" id="PTHR10302:SF27">
    <property type="entry name" value="SINGLE-STRANDED DNA-BINDING PROTEIN"/>
    <property type="match status" value="1"/>
</dbReference>
<evidence type="ECO:0000256" key="1">
    <source>
        <dbReference type="ARBA" id="ARBA00023125"/>
    </source>
</evidence>
<dbReference type="SUPFAM" id="SSF50249">
    <property type="entry name" value="Nucleic acid-binding proteins"/>
    <property type="match status" value="1"/>
</dbReference>
<evidence type="ECO:0000256" key="3">
    <source>
        <dbReference type="PIRNR" id="PIRNR002070"/>
    </source>
</evidence>
<protein>
    <recommendedName>
        <fullName evidence="2 3">Single-stranded DNA-binding protein</fullName>
        <shortName evidence="2">SSB</shortName>
    </recommendedName>
</protein>
<comment type="subunit">
    <text evidence="2">Homotetramer.</text>
</comment>
<dbReference type="GO" id="GO:0009295">
    <property type="term" value="C:nucleoid"/>
    <property type="evidence" value="ECO:0007669"/>
    <property type="project" value="TreeGrafter"/>
</dbReference>
<evidence type="ECO:0000256" key="2">
    <source>
        <dbReference type="HAMAP-Rule" id="MF_00984"/>
    </source>
</evidence>
<dbReference type="PIRSF" id="PIRSF002070">
    <property type="entry name" value="SSB"/>
    <property type="match status" value="1"/>
</dbReference>
<dbReference type="Gene3D" id="2.40.50.140">
    <property type="entry name" value="Nucleic acid-binding proteins"/>
    <property type="match status" value="1"/>
</dbReference>
<dbReference type="InterPro" id="IPR012340">
    <property type="entry name" value="NA-bd_OB-fold"/>
</dbReference>
<evidence type="ECO:0000313" key="4">
    <source>
        <dbReference type="EMBL" id="CUO43416.1"/>
    </source>
</evidence>
<name>A0A174F3N4_9CLOT</name>
<dbReference type="EMBL" id="CYZV01000024">
    <property type="protein sequence ID" value="CUO43416.1"/>
    <property type="molecule type" value="Genomic_DNA"/>
</dbReference>
<dbReference type="HAMAP" id="MF_00984">
    <property type="entry name" value="SSB"/>
    <property type="match status" value="1"/>
</dbReference>
<dbReference type="Proteomes" id="UP000095558">
    <property type="component" value="Unassembled WGS sequence"/>
</dbReference>
<comment type="caution">
    <text evidence="2">Lacks conserved residue(s) required for the propagation of feature annotation.</text>
</comment>
<dbReference type="CDD" id="cd04496">
    <property type="entry name" value="SSB_OBF"/>
    <property type="match status" value="1"/>
</dbReference>
<dbReference type="Pfam" id="PF00436">
    <property type="entry name" value="SSB"/>
    <property type="match status" value="1"/>
</dbReference>
<dbReference type="InterPro" id="IPR000424">
    <property type="entry name" value="Primosome_PriB/ssb"/>
</dbReference>
<dbReference type="GO" id="GO:0006260">
    <property type="term" value="P:DNA replication"/>
    <property type="evidence" value="ECO:0007669"/>
    <property type="project" value="InterPro"/>
</dbReference>
<dbReference type="AlphaFoldDB" id="A0A174F3N4"/>
<evidence type="ECO:0000313" key="5">
    <source>
        <dbReference type="Proteomes" id="UP000095558"/>
    </source>
</evidence>
<dbReference type="PROSITE" id="PS50935">
    <property type="entry name" value="SSB"/>
    <property type="match status" value="1"/>
</dbReference>
<dbReference type="RefSeq" id="WP_055277051.1">
    <property type="nucleotide sequence ID" value="NZ_CYZV01000024.1"/>
</dbReference>
<dbReference type="GO" id="GO:0003697">
    <property type="term" value="F:single-stranded DNA binding"/>
    <property type="evidence" value="ECO:0007669"/>
    <property type="project" value="UniProtKB-UniRule"/>
</dbReference>
<gene>
    <name evidence="4" type="primary">ssb_1</name>
    <name evidence="4" type="ORF">ERS852470_02336</name>
</gene>
<reference evidence="4 5" key="1">
    <citation type="submission" date="2015-09" db="EMBL/GenBank/DDBJ databases">
        <authorList>
            <consortium name="Pathogen Informatics"/>
        </authorList>
    </citation>
    <scope>NUCLEOTIDE SEQUENCE [LARGE SCALE GENOMIC DNA]</scope>
    <source>
        <strain evidence="4 5">2789STDY5834855</strain>
    </source>
</reference>
<proteinExistence type="inferred from homology"/>
<dbReference type="PANTHER" id="PTHR10302">
    <property type="entry name" value="SINGLE-STRANDED DNA-BINDING PROTEIN"/>
    <property type="match status" value="1"/>
</dbReference>
<organism evidence="4 5">
    <name type="scientific">Clostridium disporicum</name>
    <dbReference type="NCBI Taxonomy" id="84024"/>
    <lineage>
        <taxon>Bacteria</taxon>
        <taxon>Bacillati</taxon>
        <taxon>Bacillota</taxon>
        <taxon>Clostridia</taxon>
        <taxon>Eubacteriales</taxon>
        <taxon>Clostridiaceae</taxon>
        <taxon>Clostridium</taxon>
    </lineage>
</organism>
<keyword evidence="1 2" id="KW-0238">DNA-binding</keyword>
<sequence length="138" mass="15440">MNKVVLIGRLTKDPELRYTPGNGVAVCRFTLAINRLFKKDETDFINCIAFNKQGEAIAQYVTKGRQLAVIGNIRTGSYDGQDGIKRYTTDILVESFEFIGNSNNGNVNTNNQNNDYWNMSTDNGFGVEEPIDDGDMPF</sequence>
<dbReference type="InterPro" id="IPR011344">
    <property type="entry name" value="ssDNA-bd"/>
</dbReference>
<dbReference type="NCBIfam" id="TIGR00621">
    <property type="entry name" value="ssb"/>
    <property type="match status" value="1"/>
</dbReference>